<dbReference type="Gene3D" id="1.20.920.10">
    <property type="entry name" value="Bromodomain-like"/>
    <property type="match status" value="1"/>
</dbReference>
<dbReference type="CDD" id="cd04717">
    <property type="entry name" value="BAH_polybromo"/>
    <property type="match status" value="1"/>
</dbReference>
<accession>A0AAD7TXZ7</accession>
<comment type="subcellular location">
    <subcellularLocation>
        <location evidence="1">Nucleus</location>
    </subcellularLocation>
</comment>
<keyword evidence="13" id="KW-1185">Reference proteome</keyword>
<evidence type="ECO:0000256" key="4">
    <source>
        <dbReference type="ARBA" id="ARBA00023015"/>
    </source>
</evidence>
<dbReference type="AlphaFoldDB" id="A0AAD7TXZ7"/>
<evidence type="ECO:0000259" key="11">
    <source>
        <dbReference type="PROSITE" id="PS51038"/>
    </source>
</evidence>
<dbReference type="SMART" id="SM00439">
    <property type="entry name" value="BAH"/>
    <property type="match status" value="1"/>
</dbReference>
<evidence type="ECO:0000256" key="2">
    <source>
        <dbReference type="ARBA" id="ARBA00022737"/>
    </source>
</evidence>
<evidence type="ECO:0000256" key="9">
    <source>
        <dbReference type="SAM" id="MobiDB-lite"/>
    </source>
</evidence>
<evidence type="ECO:0000256" key="3">
    <source>
        <dbReference type="ARBA" id="ARBA00022853"/>
    </source>
</evidence>
<feature type="domain" description="Bromo" evidence="10">
    <location>
        <begin position="26"/>
        <end position="96"/>
    </location>
</feature>
<keyword evidence="6" id="KW-0804">Transcription</keyword>
<evidence type="ECO:0000256" key="7">
    <source>
        <dbReference type="ARBA" id="ARBA00023242"/>
    </source>
</evidence>
<dbReference type="PROSITE" id="PS50014">
    <property type="entry name" value="BROMODOMAIN_2"/>
    <property type="match status" value="1"/>
</dbReference>
<evidence type="ECO:0008006" key="14">
    <source>
        <dbReference type="Google" id="ProtNLM"/>
    </source>
</evidence>
<sequence>MPVNAAQKNAIEEVIRALTSATSRRAKRRLADMFLDLVDRDSWPEYYEVIPQPRCINGVKASLAQNKYKDPLDAFQDLQLVFLNALYYNEPGSQISKDASTLKGILENEWKQRPVLPPPPTSAPSSSAQKVHAKKDQQERAAASPAPTAHAQTAAPAQKASFKAPAPSAMNVDPTPQGSSQPTEASVADRPASPEVDVDIGGTPEPEVGGRDSARDGESDEIVRQLEKGLPRWEGFADVGWAEDLGPDRMVNIVAAIAKYRDESGNRLAHPLSLRLVESRAQMRYYKTSQAFDKEMSQLFLKARRWYEIGTEPYGNVLVLQRLYQALTSPNPPQPPYASATKFAALPAGPGTAKPLHASEGDTGVTTYRVSLKDRQLIDEVNFKGWTVRVADWLHLSNPDDPSRPIVGQVFKCFLSQETQRKGQPGVSVCWYYRPEQVCAVAVAPIVLQNLTLPQTFHPASRQFWEKEIFKTSHFADHPVEDIIEKVACQFTARHLRGRPRAPFWYPGWPLYVCDSRYNDRDRVFVKIKNWNSCIPEEVRKKEEFMPIYPFERPVVPRSLPSPFLGGAHKIKAPGGIIDAPEKEKNEGEKVENAAGAAAGAAAGTATRKRPQRKAAAKADADRAAAIAAASSSKTTPVAAPLPLQASTSSYGHVQYAPQAPPQEDRSILAAAGGAAALNNATVEELPPETARLFDRDPETNEVLWFAAPPVDIVHTPPPQHSLKYLAYLAKKRKQTQRQDVMDVDSSAGAPPSKRRKVLPTVTEQLEALLREHGLDKVPQDVS</sequence>
<dbReference type="InterPro" id="IPR043151">
    <property type="entry name" value="BAH_sf"/>
</dbReference>
<feature type="compositionally biased region" description="Polar residues" evidence="9">
    <location>
        <begin position="174"/>
        <end position="184"/>
    </location>
</feature>
<dbReference type="Pfam" id="PF01426">
    <property type="entry name" value="BAH"/>
    <property type="match status" value="1"/>
</dbReference>
<dbReference type="InterPro" id="IPR001487">
    <property type="entry name" value="Bromodomain"/>
</dbReference>
<dbReference type="GO" id="GO:0003682">
    <property type="term" value="F:chromatin binding"/>
    <property type="evidence" value="ECO:0007669"/>
    <property type="project" value="InterPro"/>
</dbReference>
<dbReference type="EMBL" id="JAPEVG010000058">
    <property type="protein sequence ID" value="KAJ8488761.1"/>
    <property type="molecule type" value="Genomic_DNA"/>
</dbReference>
<keyword evidence="3" id="KW-0156">Chromatin regulator</keyword>
<keyword evidence="7" id="KW-0539">Nucleus</keyword>
<gene>
    <name evidence="12" type="ORF">ONZ51_g3344</name>
</gene>
<keyword evidence="5 8" id="KW-0103">Bromodomain</keyword>
<feature type="compositionally biased region" description="Basic and acidic residues" evidence="9">
    <location>
        <begin position="580"/>
        <end position="592"/>
    </location>
</feature>
<protein>
    <recommendedName>
        <fullName evidence="14">Chromatin structure-remodeling complex subunit rsc1</fullName>
    </recommendedName>
</protein>
<dbReference type="GO" id="GO:0006338">
    <property type="term" value="P:chromatin remodeling"/>
    <property type="evidence" value="ECO:0007669"/>
    <property type="project" value="InterPro"/>
</dbReference>
<keyword evidence="4" id="KW-0805">Transcription regulation</keyword>
<proteinExistence type="predicted"/>
<dbReference type="GO" id="GO:0006368">
    <property type="term" value="P:transcription elongation by RNA polymerase II"/>
    <property type="evidence" value="ECO:0007669"/>
    <property type="project" value="TreeGrafter"/>
</dbReference>
<evidence type="ECO:0000256" key="5">
    <source>
        <dbReference type="ARBA" id="ARBA00023117"/>
    </source>
</evidence>
<keyword evidence="2" id="KW-0677">Repeat</keyword>
<feature type="compositionally biased region" description="Basic and acidic residues" evidence="9">
    <location>
        <begin position="208"/>
        <end position="219"/>
    </location>
</feature>
<evidence type="ECO:0000313" key="13">
    <source>
        <dbReference type="Proteomes" id="UP001215151"/>
    </source>
</evidence>
<dbReference type="PROSITE" id="PS51038">
    <property type="entry name" value="BAH"/>
    <property type="match status" value="1"/>
</dbReference>
<evidence type="ECO:0000313" key="12">
    <source>
        <dbReference type="EMBL" id="KAJ8488761.1"/>
    </source>
</evidence>
<dbReference type="SUPFAM" id="SSF47370">
    <property type="entry name" value="Bromodomain"/>
    <property type="match status" value="2"/>
</dbReference>
<evidence type="ECO:0000259" key="10">
    <source>
        <dbReference type="PROSITE" id="PS50014"/>
    </source>
</evidence>
<evidence type="ECO:0000256" key="8">
    <source>
        <dbReference type="PROSITE-ProRule" id="PRU00035"/>
    </source>
</evidence>
<dbReference type="PANTHER" id="PTHR16062">
    <property type="entry name" value="SWI/SNF-RELATED"/>
    <property type="match status" value="1"/>
</dbReference>
<feature type="compositionally biased region" description="Low complexity" evidence="9">
    <location>
        <begin position="141"/>
        <end position="161"/>
    </location>
</feature>
<feature type="domain" description="BAH" evidence="11">
    <location>
        <begin position="386"/>
        <end position="529"/>
    </location>
</feature>
<organism evidence="12 13">
    <name type="scientific">Trametes cubensis</name>
    <dbReference type="NCBI Taxonomy" id="1111947"/>
    <lineage>
        <taxon>Eukaryota</taxon>
        <taxon>Fungi</taxon>
        <taxon>Dikarya</taxon>
        <taxon>Basidiomycota</taxon>
        <taxon>Agaricomycotina</taxon>
        <taxon>Agaricomycetes</taxon>
        <taxon>Polyporales</taxon>
        <taxon>Polyporaceae</taxon>
        <taxon>Trametes</taxon>
    </lineage>
</organism>
<dbReference type="PRINTS" id="PR00503">
    <property type="entry name" value="BROMODOMAIN"/>
</dbReference>
<dbReference type="InterPro" id="IPR036427">
    <property type="entry name" value="Bromodomain-like_sf"/>
</dbReference>
<dbReference type="SMART" id="SM00297">
    <property type="entry name" value="BROMO"/>
    <property type="match status" value="1"/>
</dbReference>
<evidence type="ECO:0000256" key="6">
    <source>
        <dbReference type="ARBA" id="ARBA00023163"/>
    </source>
</evidence>
<name>A0AAD7TXZ7_9APHY</name>
<dbReference type="InterPro" id="IPR037382">
    <property type="entry name" value="Rsc/polybromo"/>
</dbReference>
<dbReference type="Pfam" id="PF00439">
    <property type="entry name" value="Bromodomain"/>
    <property type="match status" value="2"/>
</dbReference>
<feature type="region of interest" description="Disordered" evidence="9">
    <location>
        <begin position="735"/>
        <end position="760"/>
    </location>
</feature>
<reference evidence="12" key="1">
    <citation type="submission" date="2022-11" db="EMBL/GenBank/DDBJ databases">
        <title>Genome Sequence of Cubamyces cubensis.</title>
        <authorList>
            <person name="Buettner E."/>
        </authorList>
    </citation>
    <scope>NUCLEOTIDE SEQUENCE</scope>
    <source>
        <strain evidence="12">MPL-01</strain>
    </source>
</reference>
<feature type="region of interest" description="Disordered" evidence="9">
    <location>
        <begin position="575"/>
        <end position="612"/>
    </location>
</feature>
<dbReference type="CDD" id="cd04369">
    <property type="entry name" value="Bromodomain"/>
    <property type="match status" value="1"/>
</dbReference>
<dbReference type="InterPro" id="IPR001025">
    <property type="entry name" value="BAH_dom"/>
</dbReference>
<dbReference type="Gene3D" id="2.30.30.490">
    <property type="match status" value="1"/>
</dbReference>
<dbReference type="PANTHER" id="PTHR16062:SF21">
    <property type="entry name" value="CHROMATIN STRUCTURE-REMODELING COMPLEX SUBUNIT RSC1-RELATED"/>
    <property type="match status" value="1"/>
</dbReference>
<comment type="caution">
    <text evidence="12">The sequence shown here is derived from an EMBL/GenBank/DDBJ whole genome shotgun (WGS) entry which is preliminary data.</text>
</comment>
<feature type="region of interest" description="Disordered" evidence="9">
    <location>
        <begin position="111"/>
        <end position="219"/>
    </location>
</feature>
<evidence type="ECO:0000256" key="1">
    <source>
        <dbReference type="ARBA" id="ARBA00004123"/>
    </source>
</evidence>
<dbReference type="GO" id="GO:0016586">
    <property type="term" value="C:RSC-type complex"/>
    <property type="evidence" value="ECO:0007669"/>
    <property type="project" value="InterPro"/>
</dbReference>
<feature type="compositionally biased region" description="Low complexity" evidence="9">
    <location>
        <begin position="593"/>
        <end position="606"/>
    </location>
</feature>
<dbReference type="Proteomes" id="UP001215151">
    <property type="component" value="Unassembled WGS sequence"/>
</dbReference>